<accession>A0A151GGB8</accession>
<feature type="signal peptide" evidence="1">
    <location>
        <begin position="1"/>
        <end position="22"/>
    </location>
</feature>
<comment type="caution">
    <text evidence="3">The sequence shown here is derived from an EMBL/GenBank/DDBJ whole genome shotgun (WGS) entry which is preliminary data.</text>
</comment>
<dbReference type="AlphaFoldDB" id="A0A151GGB8"/>
<dbReference type="STRING" id="98403.A0A151GGB8"/>
<evidence type="ECO:0000259" key="2">
    <source>
        <dbReference type="Pfam" id="PF01975"/>
    </source>
</evidence>
<dbReference type="InterPro" id="IPR036523">
    <property type="entry name" value="SurE-like_sf"/>
</dbReference>
<dbReference type="GO" id="GO:0016787">
    <property type="term" value="F:hydrolase activity"/>
    <property type="evidence" value="ECO:0007669"/>
    <property type="project" value="InterPro"/>
</dbReference>
<dbReference type="InParanoid" id="A0A151GGB8"/>
<dbReference type="RefSeq" id="XP_040655464.1">
    <property type="nucleotide sequence ID" value="XM_040805360.1"/>
</dbReference>
<name>A0A151GGB8_DRECN</name>
<evidence type="ECO:0000313" key="4">
    <source>
        <dbReference type="Proteomes" id="UP000076580"/>
    </source>
</evidence>
<dbReference type="Pfam" id="PF01975">
    <property type="entry name" value="SurE"/>
    <property type="match status" value="1"/>
</dbReference>
<evidence type="ECO:0000313" key="3">
    <source>
        <dbReference type="EMBL" id="KYK56112.1"/>
    </source>
</evidence>
<organism evidence="3 4">
    <name type="scientific">Drechmeria coniospora</name>
    <name type="common">Nematophagous fungus</name>
    <name type="synonym">Meria coniospora</name>
    <dbReference type="NCBI Taxonomy" id="98403"/>
    <lineage>
        <taxon>Eukaryota</taxon>
        <taxon>Fungi</taxon>
        <taxon>Dikarya</taxon>
        <taxon>Ascomycota</taxon>
        <taxon>Pezizomycotina</taxon>
        <taxon>Sordariomycetes</taxon>
        <taxon>Hypocreomycetidae</taxon>
        <taxon>Hypocreales</taxon>
        <taxon>Ophiocordycipitaceae</taxon>
        <taxon>Drechmeria</taxon>
    </lineage>
</organism>
<feature type="domain" description="Survival protein SurE-like phosphatase/nucleotidase" evidence="2">
    <location>
        <begin position="40"/>
        <end position="243"/>
    </location>
</feature>
<keyword evidence="4" id="KW-1185">Reference proteome</keyword>
<evidence type="ECO:0000256" key="1">
    <source>
        <dbReference type="SAM" id="SignalP"/>
    </source>
</evidence>
<dbReference type="GeneID" id="63720721"/>
<dbReference type="SUPFAM" id="SSF64167">
    <property type="entry name" value="SurE-like"/>
    <property type="match status" value="1"/>
</dbReference>
<dbReference type="EMBL" id="LAYC01000003">
    <property type="protein sequence ID" value="KYK56112.1"/>
    <property type="molecule type" value="Genomic_DNA"/>
</dbReference>
<reference evidence="3 4" key="1">
    <citation type="journal article" date="2016" name="Sci. Rep.">
        <title>Insights into Adaptations to a Near-Obligate Nematode Endoparasitic Lifestyle from the Finished Genome of Drechmeria coniospora.</title>
        <authorList>
            <person name="Zhang L."/>
            <person name="Zhou Z."/>
            <person name="Guo Q."/>
            <person name="Fokkens L."/>
            <person name="Miskei M."/>
            <person name="Pocsi I."/>
            <person name="Zhang W."/>
            <person name="Chen M."/>
            <person name="Wang L."/>
            <person name="Sun Y."/>
            <person name="Donzelli B.G."/>
            <person name="Gibson D.M."/>
            <person name="Nelson D.R."/>
            <person name="Luo J.G."/>
            <person name="Rep M."/>
            <person name="Liu H."/>
            <person name="Yang S."/>
            <person name="Wang J."/>
            <person name="Krasnoff S.B."/>
            <person name="Xu Y."/>
            <person name="Molnar I."/>
            <person name="Lin M."/>
        </authorList>
    </citation>
    <scope>NUCLEOTIDE SEQUENCE [LARGE SCALE GENOMIC DNA]</scope>
    <source>
        <strain evidence="3 4">ARSEF 6962</strain>
    </source>
</reference>
<dbReference type="Proteomes" id="UP000076580">
    <property type="component" value="Chromosome 03"/>
</dbReference>
<keyword evidence="1" id="KW-0732">Signal</keyword>
<feature type="chain" id="PRO_5007580468" description="Survival protein SurE-like phosphatase/nucleotidase domain-containing protein" evidence="1">
    <location>
        <begin position="23"/>
        <end position="316"/>
    </location>
</feature>
<dbReference type="InterPro" id="IPR002828">
    <property type="entry name" value="SurE-like_Pase/nucleotidase"/>
</dbReference>
<dbReference type="Gene3D" id="3.40.1210.10">
    <property type="entry name" value="Survival protein SurE-like phosphatase/nucleotidase"/>
    <property type="match status" value="1"/>
</dbReference>
<gene>
    <name evidence="3" type="ORF">DCS_08078</name>
</gene>
<proteinExistence type="predicted"/>
<sequence>MTLLLRFAALVAPVALVALGHGEPLRIVHSSQQTWAELRVRVTTDTLIARGHDVVLSSPWKDQCDTGICFGYKQRFRTCQYRSCILSDDVWGRNLSQPHLHWVKGSTKKALRLGIDKFGPELWQHKSPDLAVIGPGFGTVFTNQDMPLSLAIGAASFAVKNARVPAIVVTVNEKGHLPWFTTPVPLSVQIYAELVAKLVDTLAESGKPLVPDRLLLSVNIPPVDASCDDVSKFPWILTRVGKRLMGDDIAWCGTKLLPTEWQVMQESTLCAVSVSFAYARTLRTPNDHRLQRDIRNKLRPILSCIDVKNHTLISTT</sequence>
<protein>
    <recommendedName>
        <fullName evidence="2">Survival protein SurE-like phosphatase/nucleotidase domain-containing protein</fullName>
    </recommendedName>
</protein>